<reference evidence="5" key="2">
    <citation type="journal article" date="2022" name="Microbiol. Resour. Announc.">
        <title>Metagenome Sequencing to Explore Phylogenomics of Terrestrial Cyanobacteria.</title>
        <authorList>
            <person name="Ward R.D."/>
            <person name="Stajich J.E."/>
            <person name="Johansen J.R."/>
            <person name="Huntemann M."/>
            <person name="Clum A."/>
            <person name="Foster B."/>
            <person name="Foster B."/>
            <person name="Roux S."/>
            <person name="Palaniappan K."/>
            <person name="Varghese N."/>
            <person name="Mukherjee S."/>
            <person name="Reddy T.B.K."/>
            <person name="Daum C."/>
            <person name="Copeland A."/>
            <person name="Chen I.A."/>
            <person name="Ivanova N.N."/>
            <person name="Kyrpides N.C."/>
            <person name="Shapiro N."/>
            <person name="Eloe-Fadrosh E.A."/>
            <person name="Pietrasiak N."/>
        </authorList>
    </citation>
    <scope>NUCLEOTIDE SEQUENCE</scope>
    <source>
        <strain evidence="5">GSE-NOS-MK-12-04C</strain>
    </source>
</reference>
<dbReference type="InterPro" id="IPR008271">
    <property type="entry name" value="Ser/Thr_kinase_AS"/>
</dbReference>
<dbReference type="EMBL" id="JAHHGZ010000029">
    <property type="protein sequence ID" value="MBW4670281.1"/>
    <property type="molecule type" value="Genomic_DNA"/>
</dbReference>
<keyword evidence="5" id="KW-0808">Transferase</keyword>
<feature type="repeat" description="WD" evidence="3">
    <location>
        <begin position="293"/>
        <end position="327"/>
    </location>
</feature>
<proteinExistence type="predicted"/>
<evidence type="ECO:0000256" key="2">
    <source>
        <dbReference type="ARBA" id="ARBA00022737"/>
    </source>
</evidence>
<feature type="repeat" description="WD" evidence="3">
    <location>
        <begin position="413"/>
        <end position="446"/>
    </location>
</feature>
<dbReference type="InterPro" id="IPR001680">
    <property type="entry name" value="WD40_rpt"/>
</dbReference>
<feature type="repeat" description="WD" evidence="3">
    <location>
        <begin position="506"/>
        <end position="547"/>
    </location>
</feature>
<feature type="repeat" description="WD" evidence="3">
    <location>
        <begin position="328"/>
        <end position="369"/>
    </location>
</feature>
<dbReference type="PROSITE" id="PS50011">
    <property type="entry name" value="PROTEIN_KINASE_DOM"/>
    <property type="match status" value="1"/>
</dbReference>
<dbReference type="Proteomes" id="UP000729701">
    <property type="component" value="Unassembled WGS sequence"/>
</dbReference>
<name>A0A951QQT4_9CYAN</name>
<dbReference type="InterPro" id="IPR015943">
    <property type="entry name" value="WD40/YVTN_repeat-like_dom_sf"/>
</dbReference>
<dbReference type="InterPro" id="IPR011009">
    <property type="entry name" value="Kinase-like_dom_sf"/>
</dbReference>
<dbReference type="InterPro" id="IPR019775">
    <property type="entry name" value="WD40_repeat_CS"/>
</dbReference>
<dbReference type="Pfam" id="PF00400">
    <property type="entry name" value="WD40"/>
    <property type="match status" value="2"/>
</dbReference>
<keyword evidence="5" id="KW-0418">Kinase</keyword>
<protein>
    <submittedName>
        <fullName evidence="5">Serine/threonine protein kinase</fullName>
    </submittedName>
</protein>
<dbReference type="CDD" id="cd00200">
    <property type="entry name" value="WD40"/>
    <property type="match status" value="1"/>
</dbReference>
<dbReference type="PROSITE" id="PS00108">
    <property type="entry name" value="PROTEIN_KINASE_ST"/>
    <property type="match status" value="1"/>
</dbReference>
<dbReference type="InterPro" id="IPR036322">
    <property type="entry name" value="WD40_repeat_dom_sf"/>
</dbReference>
<organism evidence="5 6">
    <name type="scientific">Cyanomargarita calcarea GSE-NOS-MK-12-04C</name>
    <dbReference type="NCBI Taxonomy" id="2839659"/>
    <lineage>
        <taxon>Bacteria</taxon>
        <taxon>Bacillati</taxon>
        <taxon>Cyanobacteriota</taxon>
        <taxon>Cyanophyceae</taxon>
        <taxon>Nostocales</taxon>
        <taxon>Cyanomargaritaceae</taxon>
        <taxon>Cyanomargarita</taxon>
    </lineage>
</organism>
<dbReference type="Gene3D" id="1.10.510.10">
    <property type="entry name" value="Transferase(Phosphotransferase) domain 1"/>
    <property type="match status" value="1"/>
</dbReference>
<feature type="repeat" description="WD" evidence="3">
    <location>
        <begin position="370"/>
        <end position="412"/>
    </location>
</feature>
<dbReference type="Pfam" id="PF00069">
    <property type="entry name" value="Pkinase"/>
    <property type="match status" value="1"/>
</dbReference>
<dbReference type="InterPro" id="IPR020472">
    <property type="entry name" value="WD40_PAC1"/>
</dbReference>
<dbReference type="PROSITE" id="PS00678">
    <property type="entry name" value="WD_REPEATS_1"/>
    <property type="match status" value="4"/>
</dbReference>
<dbReference type="Pfam" id="PF25047">
    <property type="entry name" value="Beta-prop_TEP1_2nd"/>
    <property type="match status" value="1"/>
</dbReference>
<feature type="repeat" description="WD" evidence="3">
    <location>
        <begin position="548"/>
        <end position="582"/>
    </location>
</feature>
<reference evidence="5" key="1">
    <citation type="submission" date="2021-05" db="EMBL/GenBank/DDBJ databases">
        <authorList>
            <person name="Pietrasiak N."/>
            <person name="Ward R."/>
            <person name="Stajich J.E."/>
            <person name="Kurbessoian T."/>
        </authorList>
    </citation>
    <scope>NUCLEOTIDE SEQUENCE</scope>
    <source>
        <strain evidence="5">GSE-NOS-MK-12-04C</strain>
    </source>
</reference>
<feature type="domain" description="Protein kinase" evidence="4">
    <location>
        <begin position="7"/>
        <end position="266"/>
    </location>
</feature>
<dbReference type="AlphaFoldDB" id="A0A951QQT4"/>
<dbReference type="GO" id="GO:0004674">
    <property type="term" value="F:protein serine/threonine kinase activity"/>
    <property type="evidence" value="ECO:0007669"/>
    <property type="project" value="UniProtKB-KW"/>
</dbReference>
<dbReference type="PROSITE" id="PS50294">
    <property type="entry name" value="WD_REPEATS_REGION"/>
    <property type="match status" value="7"/>
</dbReference>
<dbReference type="PANTHER" id="PTHR22847:SF637">
    <property type="entry name" value="WD REPEAT DOMAIN 5B"/>
    <property type="match status" value="1"/>
</dbReference>
<evidence type="ECO:0000313" key="5">
    <source>
        <dbReference type="EMBL" id="MBW4670281.1"/>
    </source>
</evidence>
<dbReference type="SUPFAM" id="SSF56112">
    <property type="entry name" value="Protein kinase-like (PK-like)"/>
    <property type="match status" value="1"/>
</dbReference>
<dbReference type="PROSITE" id="PS50082">
    <property type="entry name" value="WD_REPEATS_2"/>
    <property type="match status" value="7"/>
</dbReference>
<comment type="caution">
    <text evidence="5">The sequence shown here is derived from an EMBL/GenBank/DDBJ whole genome shotgun (WGS) entry which is preliminary data.</text>
</comment>
<gene>
    <name evidence="5" type="ORF">KME60_23425</name>
</gene>
<dbReference type="Gene3D" id="3.30.200.20">
    <property type="entry name" value="Phosphorylase Kinase, domain 1"/>
    <property type="match status" value="1"/>
</dbReference>
<dbReference type="CDD" id="cd14014">
    <property type="entry name" value="STKc_PknB_like"/>
    <property type="match status" value="1"/>
</dbReference>
<dbReference type="SUPFAM" id="SSF50978">
    <property type="entry name" value="WD40 repeat-like"/>
    <property type="match status" value="1"/>
</dbReference>
<keyword evidence="1 3" id="KW-0853">WD repeat</keyword>
<keyword evidence="2" id="KW-0677">Repeat</keyword>
<dbReference type="GO" id="GO:0005524">
    <property type="term" value="F:ATP binding"/>
    <property type="evidence" value="ECO:0007669"/>
    <property type="project" value="InterPro"/>
</dbReference>
<dbReference type="Gene3D" id="2.130.10.10">
    <property type="entry name" value="YVTN repeat-like/Quinoprotein amine dehydrogenase"/>
    <property type="match status" value="2"/>
</dbReference>
<evidence type="ECO:0000313" key="6">
    <source>
        <dbReference type="Proteomes" id="UP000729701"/>
    </source>
</evidence>
<evidence type="ECO:0000256" key="1">
    <source>
        <dbReference type="ARBA" id="ARBA00022574"/>
    </source>
</evidence>
<evidence type="ECO:0000259" key="4">
    <source>
        <dbReference type="PROSITE" id="PS50011"/>
    </source>
</evidence>
<dbReference type="InterPro" id="IPR000719">
    <property type="entry name" value="Prot_kinase_dom"/>
</dbReference>
<evidence type="ECO:0000256" key="3">
    <source>
        <dbReference type="PROSITE-ProRule" id="PRU00221"/>
    </source>
</evidence>
<dbReference type="InterPro" id="IPR056829">
    <property type="entry name" value="Beta-prop_TEP1_2nd"/>
</dbReference>
<sequence>MLLQQRYRLLKQIGKGGFAKTFLAVDEGEFPAIPCVVQQFKNKNFTSEVFEQKVQQLLELGKHPQIPNLLAYFQQENDFYLVQEFIEGSNLATLVEELGAFSETQIWHLLENLLPILKFIHEHNLIHCDIKPENIILTSRTADQGKDLILVDFSAVQLVTQISRLQTPAKIGSPEYAAPEQIQSKPVFASDLYSLGVICIYLLTQIPPFDLFDVANDCWVWRHYLSNKLSERLGKILDKLLEYSTNQRYQSADEVMQALGIQSPILNVQSQITNPLWECVHTFTTHLSTSFAVNSIAISCDGNTLASGSDDKTIRLWDLNSKQLVATLTGHSQAVKSVAFSPDGEMLASASDDKTIKLWNLNTHQEINTLIGHSRGVKSIVFYPGNAGILASGSWDKTIKLWNVSIGTEISTLAGHQLQVSAVAFSPISPYLASASFDRTIRLWKLPVDFASKKKFENCPCYTLSGHTWAVLTLAFSPDGKILATGSDDNTINLWDANNGQLIHTLLGHSWSVVALTFSTNGETLISGSCDRTIKLWSVSTAEEIATFPGHVNSVSAVAVSPVAQLIASGSRDKTIKLWQLV</sequence>
<dbReference type="PANTHER" id="PTHR22847">
    <property type="entry name" value="WD40 REPEAT PROTEIN"/>
    <property type="match status" value="1"/>
</dbReference>
<accession>A0A951QQT4</accession>
<dbReference type="SMART" id="SM00320">
    <property type="entry name" value="WD40"/>
    <property type="match status" value="7"/>
</dbReference>
<keyword evidence="5" id="KW-0723">Serine/threonine-protein kinase</keyword>
<dbReference type="SMART" id="SM00220">
    <property type="entry name" value="S_TKc"/>
    <property type="match status" value="1"/>
</dbReference>
<dbReference type="PRINTS" id="PR00320">
    <property type="entry name" value="GPROTEINBRPT"/>
</dbReference>
<feature type="repeat" description="WD" evidence="3">
    <location>
        <begin position="464"/>
        <end position="505"/>
    </location>
</feature>